<organism evidence="2 3">
    <name type="scientific">Desulfopila aestuarii DSM 18488</name>
    <dbReference type="NCBI Taxonomy" id="1121416"/>
    <lineage>
        <taxon>Bacteria</taxon>
        <taxon>Pseudomonadati</taxon>
        <taxon>Thermodesulfobacteriota</taxon>
        <taxon>Desulfobulbia</taxon>
        <taxon>Desulfobulbales</taxon>
        <taxon>Desulfocapsaceae</taxon>
        <taxon>Desulfopila</taxon>
    </lineage>
</organism>
<keyword evidence="3" id="KW-1185">Reference proteome</keyword>
<dbReference type="OrthoDB" id="5432504at2"/>
<evidence type="ECO:0000313" key="3">
    <source>
        <dbReference type="Proteomes" id="UP000184603"/>
    </source>
</evidence>
<evidence type="ECO:0000313" key="2">
    <source>
        <dbReference type="EMBL" id="SHO49494.1"/>
    </source>
</evidence>
<dbReference type="EMBL" id="FRFE01000014">
    <property type="protein sequence ID" value="SHO49494.1"/>
    <property type="molecule type" value="Genomic_DNA"/>
</dbReference>
<dbReference type="RefSeq" id="WP_073614202.1">
    <property type="nucleotide sequence ID" value="NZ_FRFE01000014.1"/>
</dbReference>
<dbReference type="AlphaFoldDB" id="A0A1M7YA35"/>
<gene>
    <name evidence="2" type="ORF">SAMN02745220_02861</name>
</gene>
<keyword evidence="1" id="KW-0472">Membrane</keyword>
<dbReference type="PROSITE" id="PS51257">
    <property type="entry name" value="PROKAR_LIPOPROTEIN"/>
    <property type="match status" value="1"/>
</dbReference>
<keyword evidence="1" id="KW-1133">Transmembrane helix</keyword>
<protein>
    <submittedName>
        <fullName evidence="2">Uncharacterized protein</fullName>
    </submittedName>
</protein>
<dbReference type="STRING" id="1121416.SAMN02745220_02861"/>
<proteinExistence type="predicted"/>
<feature type="transmembrane region" description="Helical" evidence="1">
    <location>
        <begin position="12"/>
        <end position="32"/>
    </location>
</feature>
<sequence length="78" mass="8885">MKQPATTSQKIGNFAASLGACLIFVYVFLPFLTESVTILNRMSQYLDNNGIDPTRYYYTDVEQVKESEEYLQTALNGY</sequence>
<dbReference type="Proteomes" id="UP000184603">
    <property type="component" value="Unassembled WGS sequence"/>
</dbReference>
<reference evidence="2 3" key="1">
    <citation type="submission" date="2016-12" db="EMBL/GenBank/DDBJ databases">
        <authorList>
            <person name="Song W.-J."/>
            <person name="Kurnit D.M."/>
        </authorList>
    </citation>
    <scope>NUCLEOTIDE SEQUENCE [LARGE SCALE GENOMIC DNA]</scope>
    <source>
        <strain evidence="2 3">DSM 18488</strain>
    </source>
</reference>
<keyword evidence="1" id="KW-0812">Transmembrane</keyword>
<evidence type="ECO:0000256" key="1">
    <source>
        <dbReference type="SAM" id="Phobius"/>
    </source>
</evidence>
<accession>A0A1M7YA35</accession>
<name>A0A1M7YA35_9BACT</name>